<keyword evidence="2" id="KW-1185">Reference proteome</keyword>
<proteinExistence type="predicted"/>
<dbReference type="RefSeq" id="WP_372561547.1">
    <property type="nucleotide sequence ID" value="NZ_JBGOSP010000002.1"/>
</dbReference>
<accession>A0ABV4SE30</accession>
<reference evidence="1 2" key="1">
    <citation type="submission" date="2024-08" db="EMBL/GenBank/DDBJ databases">
        <title>Genome sequence of Streptomyces aureus CACIA-1.46HGO.</title>
        <authorList>
            <person name="Evangelista-Martinez Z."/>
        </authorList>
    </citation>
    <scope>NUCLEOTIDE SEQUENCE [LARGE SCALE GENOMIC DNA]</scope>
    <source>
        <strain evidence="1 2">CACIA-1.46HGO</strain>
    </source>
</reference>
<evidence type="ECO:0000313" key="2">
    <source>
        <dbReference type="Proteomes" id="UP001571476"/>
    </source>
</evidence>
<protein>
    <submittedName>
        <fullName evidence="1">Uncharacterized protein</fullName>
    </submittedName>
</protein>
<evidence type="ECO:0000313" key="1">
    <source>
        <dbReference type="EMBL" id="MFA3835561.1"/>
    </source>
</evidence>
<comment type="caution">
    <text evidence="1">The sequence shown here is derived from an EMBL/GenBank/DDBJ whole genome shotgun (WGS) entry which is preliminary data.</text>
</comment>
<sequence>MRQPDVARGSTIGVRGARLAGAVGRSLPVLRVSLSPLRRIRELPS</sequence>
<dbReference type="Proteomes" id="UP001571476">
    <property type="component" value="Unassembled WGS sequence"/>
</dbReference>
<name>A0ABV4SE30_9ACTN</name>
<organism evidence="1 2">
    <name type="scientific">Streptomyces aureus</name>
    <dbReference type="NCBI Taxonomy" id="193461"/>
    <lineage>
        <taxon>Bacteria</taxon>
        <taxon>Bacillati</taxon>
        <taxon>Actinomycetota</taxon>
        <taxon>Actinomycetes</taxon>
        <taxon>Kitasatosporales</taxon>
        <taxon>Streptomycetaceae</taxon>
        <taxon>Streptomyces</taxon>
    </lineage>
</organism>
<dbReference type="EMBL" id="JBGOSP010000002">
    <property type="protein sequence ID" value="MFA3835561.1"/>
    <property type="molecule type" value="Genomic_DNA"/>
</dbReference>
<gene>
    <name evidence="1" type="ORF">ACEG43_05090</name>
</gene>